<sequence length="61" mass="6755">MKYGMRNVYTLNVKNHKSFAGVKHSSTRTVTRITTSRHIPKAANDNRQPTKQPPCAAAMAA</sequence>
<accession>A0A917C5U8</accession>
<comment type="caution">
    <text evidence="2">The sequence shown here is derived from an EMBL/GenBank/DDBJ whole genome shotgun (WGS) entry which is preliminary data.</text>
</comment>
<evidence type="ECO:0000256" key="1">
    <source>
        <dbReference type="SAM" id="MobiDB-lite"/>
    </source>
</evidence>
<evidence type="ECO:0000313" key="2">
    <source>
        <dbReference type="EMBL" id="GGF73555.1"/>
    </source>
</evidence>
<proteinExistence type="predicted"/>
<feature type="region of interest" description="Disordered" evidence="1">
    <location>
        <begin position="38"/>
        <end position="61"/>
    </location>
</feature>
<dbReference type="Proteomes" id="UP000632498">
    <property type="component" value="Unassembled WGS sequence"/>
</dbReference>
<keyword evidence="3" id="KW-1185">Reference proteome</keyword>
<dbReference type="EMBL" id="BMHV01000028">
    <property type="protein sequence ID" value="GGF73555.1"/>
    <property type="molecule type" value="Genomic_DNA"/>
</dbReference>
<organism evidence="2 3">
    <name type="scientific">Terasakiella brassicae</name>
    <dbReference type="NCBI Taxonomy" id="1634917"/>
    <lineage>
        <taxon>Bacteria</taxon>
        <taxon>Pseudomonadati</taxon>
        <taxon>Pseudomonadota</taxon>
        <taxon>Alphaproteobacteria</taxon>
        <taxon>Rhodospirillales</taxon>
        <taxon>Terasakiellaceae</taxon>
        <taxon>Terasakiella</taxon>
    </lineage>
</organism>
<evidence type="ECO:0000313" key="3">
    <source>
        <dbReference type="Proteomes" id="UP000632498"/>
    </source>
</evidence>
<protein>
    <submittedName>
        <fullName evidence="2">Uncharacterized protein</fullName>
    </submittedName>
</protein>
<dbReference type="AlphaFoldDB" id="A0A917C5U8"/>
<gene>
    <name evidence="2" type="ORF">GCM10011332_29500</name>
</gene>
<reference evidence="2" key="2">
    <citation type="submission" date="2020-09" db="EMBL/GenBank/DDBJ databases">
        <authorList>
            <person name="Sun Q."/>
            <person name="Zhou Y."/>
        </authorList>
    </citation>
    <scope>NUCLEOTIDE SEQUENCE</scope>
    <source>
        <strain evidence="2">CGMCC 1.15254</strain>
    </source>
</reference>
<name>A0A917C5U8_9PROT</name>
<reference evidence="2" key="1">
    <citation type="journal article" date="2014" name="Int. J. Syst. Evol. Microbiol.">
        <title>Complete genome sequence of Corynebacterium casei LMG S-19264T (=DSM 44701T), isolated from a smear-ripened cheese.</title>
        <authorList>
            <consortium name="US DOE Joint Genome Institute (JGI-PGF)"/>
            <person name="Walter F."/>
            <person name="Albersmeier A."/>
            <person name="Kalinowski J."/>
            <person name="Ruckert C."/>
        </authorList>
    </citation>
    <scope>NUCLEOTIDE SEQUENCE</scope>
    <source>
        <strain evidence="2">CGMCC 1.15254</strain>
    </source>
</reference>